<evidence type="ECO:0000256" key="1">
    <source>
        <dbReference type="SAM" id="SignalP"/>
    </source>
</evidence>
<feature type="domain" description="DUF5648" evidence="2">
    <location>
        <begin position="72"/>
        <end position="180"/>
    </location>
</feature>
<gene>
    <name evidence="3" type="ORF">CVT26_014612</name>
</gene>
<evidence type="ECO:0000259" key="2">
    <source>
        <dbReference type="Pfam" id="PF18885"/>
    </source>
</evidence>
<sequence length="194" mass="21260">MIASLGFLWSYSLILSAIAAPMPNFSPNSLDVRSTDTCADPSLATTFMQVFNRDGITHALGPRAYTISGTTNEGATQWEFQGDIFVAWSTEQEFTVPLYRYDLSNVLEDFQYSTATSIPGWIQRLVIGYVYETQVCGSVPLLGAYNQANTDHYYTTVFNEHSELIAISGWTDAGIAGYVLPLGTGKSNGAFFVT</sequence>
<evidence type="ECO:0000313" key="4">
    <source>
        <dbReference type="Proteomes" id="UP000284706"/>
    </source>
</evidence>
<evidence type="ECO:0000313" key="3">
    <source>
        <dbReference type="EMBL" id="PPQ70673.1"/>
    </source>
</evidence>
<reference evidence="3 4" key="1">
    <citation type="journal article" date="2018" name="Evol. Lett.">
        <title>Horizontal gene cluster transfer increased hallucinogenic mushroom diversity.</title>
        <authorList>
            <person name="Reynolds H.T."/>
            <person name="Vijayakumar V."/>
            <person name="Gluck-Thaler E."/>
            <person name="Korotkin H.B."/>
            <person name="Matheny P.B."/>
            <person name="Slot J.C."/>
        </authorList>
    </citation>
    <scope>NUCLEOTIDE SEQUENCE [LARGE SCALE GENOMIC DNA]</scope>
    <source>
        <strain evidence="3 4">SRW20</strain>
    </source>
</reference>
<comment type="caution">
    <text evidence="3">The sequence shown here is derived from an EMBL/GenBank/DDBJ whole genome shotgun (WGS) entry which is preliminary data.</text>
</comment>
<proteinExistence type="predicted"/>
<feature type="signal peptide" evidence="1">
    <location>
        <begin position="1"/>
        <end position="19"/>
    </location>
</feature>
<feature type="chain" id="PRO_5019536488" description="DUF5648 domain-containing protein" evidence="1">
    <location>
        <begin position="20"/>
        <end position="194"/>
    </location>
</feature>
<name>A0A409VWQ8_9AGAR</name>
<dbReference type="InParanoid" id="A0A409VWQ8"/>
<dbReference type="Pfam" id="PF18885">
    <property type="entry name" value="DUF5648"/>
    <property type="match status" value="1"/>
</dbReference>
<organism evidence="3 4">
    <name type="scientific">Gymnopilus dilepis</name>
    <dbReference type="NCBI Taxonomy" id="231916"/>
    <lineage>
        <taxon>Eukaryota</taxon>
        <taxon>Fungi</taxon>
        <taxon>Dikarya</taxon>
        <taxon>Basidiomycota</taxon>
        <taxon>Agaricomycotina</taxon>
        <taxon>Agaricomycetes</taxon>
        <taxon>Agaricomycetidae</taxon>
        <taxon>Agaricales</taxon>
        <taxon>Agaricineae</taxon>
        <taxon>Hymenogastraceae</taxon>
        <taxon>Gymnopilus</taxon>
    </lineage>
</organism>
<dbReference type="Proteomes" id="UP000284706">
    <property type="component" value="Unassembled WGS sequence"/>
</dbReference>
<dbReference type="AlphaFoldDB" id="A0A409VWQ8"/>
<dbReference type="OrthoDB" id="9971254at2759"/>
<accession>A0A409VWQ8</accession>
<keyword evidence="4" id="KW-1185">Reference proteome</keyword>
<keyword evidence="1" id="KW-0732">Signal</keyword>
<dbReference type="EMBL" id="NHYE01005532">
    <property type="protein sequence ID" value="PPQ70673.1"/>
    <property type="molecule type" value="Genomic_DNA"/>
</dbReference>
<protein>
    <recommendedName>
        <fullName evidence="2">DUF5648 domain-containing protein</fullName>
    </recommendedName>
</protein>
<dbReference type="InterPro" id="IPR043708">
    <property type="entry name" value="DUF5648"/>
</dbReference>